<dbReference type="Ensembl" id="ENSECRT00000012701.1">
    <property type="protein sequence ID" value="ENSECRP00000012489.1"/>
    <property type="gene ID" value="ENSECRG00000008327.1"/>
</dbReference>
<keyword evidence="5" id="KW-0720">Serine protease</keyword>
<evidence type="ECO:0000256" key="6">
    <source>
        <dbReference type="SAM" id="SignalP"/>
    </source>
</evidence>
<reference evidence="8" key="1">
    <citation type="submission" date="2021-06" db="EMBL/GenBank/DDBJ databases">
        <authorList>
            <consortium name="Wellcome Sanger Institute Data Sharing"/>
        </authorList>
    </citation>
    <scope>NUCLEOTIDE SEQUENCE [LARGE SCALE GENOMIC DNA]</scope>
</reference>
<dbReference type="GO" id="GO:0006508">
    <property type="term" value="P:proteolysis"/>
    <property type="evidence" value="ECO:0007669"/>
    <property type="project" value="UniProtKB-KW"/>
</dbReference>
<protein>
    <submittedName>
        <fullName evidence="8">Serine protease 27-like</fullName>
    </submittedName>
</protein>
<dbReference type="PANTHER" id="PTHR24253:SF176">
    <property type="entry name" value="CORIN, ISOFORM B"/>
    <property type="match status" value="1"/>
</dbReference>
<gene>
    <name evidence="8" type="primary">zgc:92313</name>
</gene>
<keyword evidence="1 5" id="KW-0645">Protease</keyword>
<dbReference type="SUPFAM" id="SSF50494">
    <property type="entry name" value="Trypsin-like serine proteases"/>
    <property type="match status" value="1"/>
</dbReference>
<dbReference type="PROSITE" id="PS50240">
    <property type="entry name" value="TRYPSIN_DOM"/>
    <property type="match status" value="1"/>
</dbReference>
<dbReference type="FunFam" id="2.40.10.10:FF:000024">
    <property type="entry name" value="Serine protease 53"/>
    <property type="match status" value="1"/>
</dbReference>
<dbReference type="PANTHER" id="PTHR24253">
    <property type="entry name" value="TRANSMEMBRANE PROTEASE SERINE"/>
    <property type="match status" value="1"/>
</dbReference>
<evidence type="ECO:0000256" key="1">
    <source>
        <dbReference type="ARBA" id="ARBA00022670"/>
    </source>
</evidence>
<evidence type="ECO:0000256" key="5">
    <source>
        <dbReference type="RuleBase" id="RU363034"/>
    </source>
</evidence>
<evidence type="ECO:0000256" key="3">
    <source>
        <dbReference type="ARBA" id="ARBA00022801"/>
    </source>
</evidence>
<dbReference type="PROSITE" id="PS00135">
    <property type="entry name" value="TRYPSIN_SER"/>
    <property type="match status" value="1"/>
</dbReference>
<feature type="domain" description="Peptidase S1" evidence="7">
    <location>
        <begin position="35"/>
        <end position="272"/>
    </location>
</feature>
<dbReference type="PRINTS" id="PR00722">
    <property type="entry name" value="CHYMOTRYPSIN"/>
</dbReference>
<dbReference type="InterPro" id="IPR043504">
    <property type="entry name" value="Peptidase_S1_PA_chymotrypsin"/>
</dbReference>
<evidence type="ECO:0000313" key="9">
    <source>
        <dbReference type="Proteomes" id="UP000694620"/>
    </source>
</evidence>
<accession>A0A8C4SCC2</accession>
<keyword evidence="3 5" id="KW-0378">Hydrolase</keyword>
<feature type="signal peptide" evidence="6">
    <location>
        <begin position="1"/>
        <end position="22"/>
    </location>
</feature>
<evidence type="ECO:0000256" key="4">
    <source>
        <dbReference type="ARBA" id="ARBA00023157"/>
    </source>
</evidence>
<dbReference type="InterPro" id="IPR001314">
    <property type="entry name" value="Peptidase_S1A"/>
</dbReference>
<sequence length="305" mass="33071">MMSRWVVAAALVVYGFGGVVQGQMACGTPVFGSRIVGGQNSMIGQWPWQVDLQYNSQHACGGSLIEPGWVLTAAHCFPSGHSYSSYDVYLGRYELNGDNGNEVHSTIFNVIIYPGYQSELQGLDVALVQLNTPVTYDEYILPICLPSSSVFFPEGLDCWVTGWGDTSENGALANTLQELMVPLISTSTCSSMYQQAAPTITVPQDTFCAGYQEGQKDACQGDSGGPLVCKMTNGTWVQAGIVSFGEGCARPDLPGIYVQVTEYSSWIQSNVPSLQLYNKAAQRLTNWMAVLLNLTLTTILLNLLR</sequence>
<dbReference type="InterPro" id="IPR009003">
    <property type="entry name" value="Peptidase_S1_PA"/>
</dbReference>
<dbReference type="InterPro" id="IPR033116">
    <property type="entry name" value="TRYPSIN_SER"/>
</dbReference>
<dbReference type="InterPro" id="IPR001254">
    <property type="entry name" value="Trypsin_dom"/>
</dbReference>
<organism evidence="8 9">
    <name type="scientific">Erpetoichthys calabaricus</name>
    <name type="common">Rope fish</name>
    <name type="synonym">Calamoichthys calabaricus</name>
    <dbReference type="NCBI Taxonomy" id="27687"/>
    <lineage>
        <taxon>Eukaryota</taxon>
        <taxon>Metazoa</taxon>
        <taxon>Chordata</taxon>
        <taxon>Craniata</taxon>
        <taxon>Vertebrata</taxon>
        <taxon>Euteleostomi</taxon>
        <taxon>Actinopterygii</taxon>
        <taxon>Polypteriformes</taxon>
        <taxon>Polypteridae</taxon>
        <taxon>Erpetoichthys</taxon>
    </lineage>
</organism>
<keyword evidence="4" id="KW-1015">Disulfide bond</keyword>
<keyword evidence="2 6" id="KW-0732">Signal</keyword>
<dbReference type="Pfam" id="PF00089">
    <property type="entry name" value="Trypsin"/>
    <property type="match status" value="1"/>
</dbReference>
<dbReference type="Gene3D" id="2.40.10.10">
    <property type="entry name" value="Trypsin-like serine proteases"/>
    <property type="match status" value="1"/>
</dbReference>
<dbReference type="PROSITE" id="PS00134">
    <property type="entry name" value="TRYPSIN_HIS"/>
    <property type="match status" value="1"/>
</dbReference>
<evidence type="ECO:0000259" key="7">
    <source>
        <dbReference type="PROSITE" id="PS50240"/>
    </source>
</evidence>
<dbReference type="GeneTree" id="ENSGT00940000154999"/>
<dbReference type="SMART" id="SM00020">
    <property type="entry name" value="Tryp_SPc"/>
    <property type="match status" value="1"/>
</dbReference>
<dbReference type="InterPro" id="IPR018114">
    <property type="entry name" value="TRYPSIN_HIS"/>
</dbReference>
<dbReference type="GO" id="GO:0004252">
    <property type="term" value="F:serine-type endopeptidase activity"/>
    <property type="evidence" value="ECO:0007669"/>
    <property type="project" value="InterPro"/>
</dbReference>
<feature type="chain" id="PRO_5034831292" evidence="6">
    <location>
        <begin position="23"/>
        <end position="305"/>
    </location>
</feature>
<dbReference type="Proteomes" id="UP000694620">
    <property type="component" value="Chromosome 12"/>
</dbReference>
<dbReference type="CDD" id="cd00190">
    <property type="entry name" value="Tryp_SPc"/>
    <property type="match status" value="1"/>
</dbReference>
<keyword evidence="9" id="KW-1185">Reference proteome</keyword>
<evidence type="ECO:0000256" key="2">
    <source>
        <dbReference type="ARBA" id="ARBA00022729"/>
    </source>
</evidence>
<dbReference type="AlphaFoldDB" id="A0A8C4SCC2"/>
<reference evidence="8" key="3">
    <citation type="submission" date="2025-09" db="UniProtKB">
        <authorList>
            <consortium name="Ensembl"/>
        </authorList>
    </citation>
    <scope>IDENTIFICATION</scope>
</reference>
<reference evidence="8" key="2">
    <citation type="submission" date="2025-08" db="UniProtKB">
        <authorList>
            <consortium name="Ensembl"/>
        </authorList>
    </citation>
    <scope>IDENTIFICATION</scope>
</reference>
<proteinExistence type="predicted"/>
<name>A0A8C4SCC2_ERPCA</name>
<evidence type="ECO:0000313" key="8">
    <source>
        <dbReference type="Ensembl" id="ENSECRP00000012489.1"/>
    </source>
</evidence>